<name>A0A2Z4IMQ3_9BACT</name>
<accession>A0A2Z4IMQ3</accession>
<dbReference type="KEGG" id="est:DN752_18010"/>
<reference evidence="1 2" key="1">
    <citation type="submission" date="2018-06" db="EMBL/GenBank/DDBJ databases">
        <title>Echinicola strongylocentroti sp. nov., isolated from a sea urchin Strongylocentrotus intermedius.</title>
        <authorList>
            <person name="Bae S.S."/>
        </authorList>
    </citation>
    <scope>NUCLEOTIDE SEQUENCE [LARGE SCALE GENOMIC DNA]</scope>
    <source>
        <strain evidence="1 2">MEBiC08714</strain>
    </source>
</reference>
<dbReference type="Proteomes" id="UP000248688">
    <property type="component" value="Chromosome"/>
</dbReference>
<evidence type="ECO:0000313" key="2">
    <source>
        <dbReference type="Proteomes" id="UP000248688"/>
    </source>
</evidence>
<protein>
    <submittedName>
        <fullName evidence="1">Uncharacterized protein</fullName>
    </submittedName>
</protein>
<gene>
    <name evidence="1" type="ORF">DN752_18010</name>
</gene>
<dbReference type="AlphaFoldDB" id="A0A2Z4IMQ3"/>
<dbReference type="EMBL" id="CP030041">
    <property type="protein sequence ID" value="AWW31876.1"/>
    <property type="molecule type" value="Genomic_DNA"/>
</dbReference>
<dbReference type="OrthoDB" id="840406at2"/>
<dbReference type="RefSeq" id="WP_112785249.1">
    <property type="nucleotide sequence ID" value="NZ_CP030041.1"/>
</dbReference>
<sequence>MSTRNMDTLIAQILNTPPYQMPPVVFTGGIYQLDLSYRGESLNITKTRLYDCMDSYLDFVIRVNNKTRFRRGDFDKLPHKYGEEIRTPYRQPSRVTHTG</sequence>
<proteinExistence type="predicted"/>
<keyword evidence="2" id="KW-1185">Reference proteome</keyword>
<evidence type="ECO:0000313" key="1">
    <source>
        <dbReference type="EMBL" id="AWW31876.1"/>
    </source>
</evidence>
<organism evidence="1 2">
    <name type="scientific">Echinicola strongylocentroti</name>
    <dbReference type="NCBI Taxonomy" id="1795355"/>
    <lineage>
        <taxon>Bacteria</taxon>
        <taxon>Pseudomonadati</taxon>
        <taxon>Bacteroidota</taxon>
        <taxon>Cytophagia</taxon>
        <taxon>Cytophagales</taxon>
        <taxon>Cyclobacteriaceae</taxon>
        <taxon>Echinicola</taxon>
    </lineage>
</organism>